<sequence length="99" mass="11081">MTITVILGLKRHLNNKEPENIKQINNSSCAAQVFSQRVAATVNFLAKTLPKASTSKDAYQIRKQSKPQQQRVGNVKKSYSVAEKEIKHCQRNAEGQLSL</sequence>
<proteinExistence type="predicted"/>
<accession>A0A8S3WRY7</accession>
<name>A0A8S3WRY7_PARAO</name>
<dbReference type="EMBL" id="CAJQZP010000644">
    <property type="protein sequence ID" value="CAG4975231.1"/>
    <property type="molecule type" value="Genomic_DNA"/>
</dbReference>
<dbReference type="Proteomes" id="UP000691718">
    <property type="component" value="Unassembled WGS sequence"/>
</dbReference>
<feature type="region of interest" description="Disordered" evidence="1">
    <location>
        <begin position="57"/>
        <end position="77"/>
    </location>
</feature>
<evidence type="ECO:0000313" key="2">
    <source>
        <dbReference type="EMBL" id="CAG4975231.1"/>
    </source>
</evidence>
<gene>
    <name evidence="2" type="ORF">PAPOLLO_LOCUS9081</name>
</gene>
<evidence type="ECO:0000313" key="3">
    <source>
        <dbReference type="Proteomes" id="UP000691718"/>
    </source>
</evidence>
<reference evidence="2" key="1">
    <citation type="submission" date="2021-04" db="EMBL/GenBank/DDBJ databases">
        <authorList>
            <person name="Tunstrom K."/>
        </authorList>
    </citation>
    <scope>NUCLEOTIDE SEQUENCE</scope>
</reference>
<keyword evidence="3" id="KW-1185">Reference proteome</keyword>
<dbReference type="AlphaFoldDB" id="A0A8S3WRY7"/>
<evidence type="ECO:0000256" key="1">
    <source>
        <dbReference type="SAM" id="MobiDB-lite"/>
    </source>
</evidence>
<comment type="caution">
    <text evidence="2">The sequence shown here is derived from an EMBL/GenBank/DDBJ whole genome shotgun (WGS) entry which is preliminary data.</text>
</comment>
<organism evidence="2 3">
    <name type="scientific">Parnassius apollo</name>
    <name type="common">Apollo butterfly</name>
    <name type="synonym">Papilio apollo</name>
    <dbReference type="NCBI Taxonomy" id="110799"/>
    <lineage>
        <taxon>Eukaryota</taxon>
        <taxon>Metazoa</taxon>
        <taxon>Ecdysozoa</taxon>
        <taxon>Arthropoda</taxon>
        <taxon>Hexapoda</taxon>
        <taxon>Insecta</taxon>
        <taxon>Pterygota</taxon>
        <taxon>Neoptera</taxon>
        <taxon>Endopterygota</taxon>
        <taxon>Lepidoptera</taxon>
        <taxon>Glossata</taxon>
        <taxon>Ditrysia</taxon>
        <taxon>Papilionoidea</taxon>
        <taxon>Papilionidae</taxon>
        <taxon>Parnassiinae</taxon>
        <taxon>Parnassini</taxon>
        <taxon>Parnassius</taxon>
        <taxon>Parnassius</taxon>
    </lineage>
</organism>
<protein>
    <submittedName>
        <fullName evidence="2">(apollo) hypothetical protein</fullName>
    </submittedName>
</protein>